<dbReference type="EMBL" id="LR031877">
    <property type="protein sequence ID" value="VDD45556.1"/>
    <property type="molecule type" value="Genomic_DNA"/>
</dbReference>
<accession>A0A3P6F7R2</accession>
<gene>
    <name evidence="1" type="ORF">BOLC5T33103H</name>
</gene>
<proteinExistence type="predicted"/>
<reference evidence="1" key="1">
    <citation type="submission" date="2018-11" db="EMBL/GenBank/DDBJ databases">
        <authorList>
            <consortium name="Genoscope - CEA"/>
            <person name="William W."/>
        </authorList>
    </citation>
    <scope>NUCLEOTIDE SEQUENCE</scope>
</reference>
<sequence length="110" mass="12299">MANYKNTLNEFAYLQIQPKLTHPIRAQSDTFLPLTRVKCTIPKDDELLLPTSGLRFNTTMLLMNWKMDVADIPYGGTSEHGVVHATEALLAEYGKSIRGVLGMLEHGQPN</sequence>
<dbReference type="AlphaFoldDB" id="A0A3P6F7R2"/>
<name>A0A3P6F7R2_BRAOL</name>
<evidence type="ECO:0000313" key="1">
    <source>
        <dbReference type="EMBL" id="VDD45556.1"/>
    </source>
</evidence>
<protein>
    <submittedName>
        <fullName evidence="1">Uncharacterized protein</fullName>
    </submittedName>
</protein>
<organism evidence="1">
    <name type="scientific">Brassica oleracea</name>
    <name type="common">Wild cabbage</name>
    <dbReference type="NCBI Taxonomy" id="3712"/>
    <lineage>
        <taxon>Eukaryota</taxon>
        <taxon>Viridiplantae</taxon>
        <taxon>Streptophyta</taxon>
        <taxon>Embryophyta</taxon>
        <taxon>Tracheophyta</taxon>
        <taxon>Spermatophyta</taxon>
        <taxon>Magnoliopsida</taxon>
        <taxon>eudicotyledons</taxon>
        <taxon>Gunneridae</taxon>
        <taxon>Pentapetalae</taxon>
        <taxon>rosids</taxon>
        <taxon>malvids</taxon>
        <taxon>Brassicales</taxon>
        <taxon>Brassicaceae</taxon>
        <taxon>Brassiceae</taxon>
        <taxon>Brassica</taxon>
    </lineage>
</organism>